<name>A0A6T1FSC3_9DINO</name>
<evidence type="ECO:0000256" key="1">
    <source>
        <dbReference type="SAM" id="Coils"/>
    </source>
</evidence>
<feature type="region of interest" description="Disordered" evidence="2">
    <location>
        <begin position="1"/>
        <end position="31"/>
    </location>
</feature>
<dbReference type="AlphaFoldDB" id="A0A6T1FSC3"/>
<evidence type="ECO:0000256" key="3">
    <source>
        <dbReference type="SAM" id="Phobius"/>
    </source>
</evidence>
<feature type="transmembrane region" description="Helical" evidence="3">
    <location>
        <begin position="500"/>
        <end position="517"/>
    </location>
</feature>
<keyword evidence="3" id="KW-0472">Membrane</keyword>
<protein>
    <submittedName>
        <fullName evidence="5">Uncharacterized protein</fullName>
    </submittedName>
</protein>
<keyword evidence="1" id="KW-0175">Coiled coil</keyword>
<accession>A0A6T1FSC3</accession>
<feature type="compositionally biased region" description="Basic and acidic residues" evidence="2">
    <location>
        <begin position="19"/>
        <end position="31"/>
    </location>
</feature>
<organism evidence="5">
    <name type="scientific">Alexandrium monilatum</name>
    <dbReference type="NCBI Taxonomy" id="311494"/>
    <lineage>
        <taxon>Eukaryota</taxon>
        <taxon>Sar</taxon>
        <taxon>Alveolata</taxon>
        <taxon>Dinophyceae</taxon>
        <taxon>Gonyaulacales</taxon>
        <taxon>Pyrocystaceae</taxon>
        <taxon>Alexandrium</taxon>
    </lineage>
</organism>
<evidence type="ECO:0000313" key="5">
    <source>
        <dbReference type="EMBL" id="CAE4617362.1"/>
    </source>
</evidence>
<dbReference type="EMBL" id="HBNR01052489">
    <property type="protein sequence ID" value="CAE4617358.1"/>
    <property type="molecule type" value="Transcribed_RNA"/>
</dbReference>
<sequence>MAELRAAREASEAKLSASEQERSQEQQKHDSILQEMEALKSTKEAAEAKLLALEQGRTQEQQEQSSVLQELADLKSTREALEAKLAASEEGRIQDQLQHSSTLQDLAELRSAKEALEAKLATSEQELQRGSGALQKVAELQVAKEGLEAKLVATEQELRDRSAALAAEAEQRVADLRASFLEDQARHLELQSTHATLTATTQDLRQQMTAFIQDQRARNQSSGQSAELGEVSTRLEDLRAQAESSRLELQVQLQDLRTRAEQAEAVADELQESLMEERVWRERAERECRRLEDDMAALEELRDPLDEPPDLGLAERSTRPQLPSAEPQPDLIGKATDSNGDAERWDHAGPHREDTETEEEPLLPSRKDEVSACDGNSSVEDLRRSLAEVRKRNAELQKRLDARPIVYQFAPGDGADCTDLGAEELGGGDDLEDSAVDEAGGNPGPGGPPAAAAGAGWRRLGRRAARRVVRGARLLRRQRHVRSSEQWLRRITHRILQDPLLLWFFYLHLLVLWFVEIRRHTLARPASCS</sequence>
<proteinExistence type="predicted"/>
<keyword evidence="3" id="KW-1133">Transmembrane helix</keyword>
<keyword evidence="3" id="KW-0812">Transmembrane</keyword>
<feature type="compositionally biased region" description="Basic and acidic residues" evidence="2">
    <location>
        <begin position="341"/>
        <end position="354"/>
    </location>
</feature>
<evidence type="ECO:0000313" key="4">
    <source>
        <dbReference type="EMBL" id="CAE4617358.1"/>
    </source>
</evidence>
<evidence type="ECO:0000256" key="2">
    <source>
        <dbReference type="SAM" id="MobiDB-lite"/>
    </source>
</evidence>
<feature type="coiled-coil region" evidence="1">
    <location>
        <begin position="228"/>
        <end position="301"/>
    </location>
</feature>
<feature type="region of interest" description="Disordered" evidence="2">
    <location>
        <begin position="302"/>
        <end position="379"/>
    </location>
</feature>
<dbReference type="EMBL" id="HBNR01052493">
    <property type="protein sequence ID" value="CAE4617362.1"/>
    <property type="molecule type" value="Transcribed_RNA"/>
</dbReference>
<gene>
    <name evidence="4" type="ORF">AMON00008_LOCUS36823</name>
    <name evidence="5" type="ORF">AMON00008_LOCUS36825</name>
</gene>
<feature type="region of interest" description="Disordered" evidence="2">
    <location>
        <begin position="421"/>
        <end position="455"/>
    </location>
</feature>
<reference evidence="5" key="1">
    <citation type="submission" date="2021-01" db="EMBL/GenBank/DDBJ databases">
        <authorList>
            <person name="Corre E."/>
            <person name="Pelletier E."/>
            <person name="Niang G."/>
            <person name="Scheremetjew M."/>
            <person name="Finn R."/>
            <person name="Kale V."/>
            <person name="Holt S."/>
            <person name="Cochrane G."/>
            <person name="Meng A."/>
            <person name="Brown T."/>
            <person name="Cohen L."/>
        </authorList>
    </citation>
    <scope>NUCLEOTIDE SEQUENCE</scope>
    <source>
        <strain evidence="5">CCMP3105</strain>
    </source>
</reference>
<feature type="compositionally biased region" description="Acidic residues" evidence="2">
    <location>
        <begin position="426"/>
        <end position="436"/>
    </location>
</feature>
<feature type="compositionally biased region" description="Basic and acidic residues" evidence="2">
    <location>
        <begin position="1"/>
        <end position="12"/>
    </location>
</feature>